<dbReference type="RefSeq" id="WP_404615811.1">
    <property type="nucleotide sequence ID" value="NZ_JBIYDN010000085.1"/>
</dbReference>
<proteinExistence type="predicted"/>
<sequence length="202" mass="21661">MSIRSTLSLLIAATTLGLPVVFPWSLASADGVHLKTQSAWANEPSSFAGIALGKPLSMPECPKVGDYNYECYSLDTDYSEKYGQATGTVEHGPDLGLNPYASLGFTLLDSKVSSVFVGANATGTDVMNATITKFGLPTGEDGDDEDGEWYSLIWKGKNVAIEYQLTRDSESLHVNYLPLQAIHRARKDAATANSAARTASKF</sequence>
<keyword evidence="2" id="KW-1185">Reference proteome</keyword>
<comment type="caution">
    <text evidence="1">The sequence shown here is derived from an EMBL/GenBank/DDBJ whole genome shotgun (WGS) entry which is preliminary data.</text>
</comment>
<dbReference type="Proteomes" id="UP001620514">
    <property type="component" value="Unassembled WGS sequence"/>
</dbReference>
<organism evidence="1 2">
    <name type="scientific">Caballeronia udeis</name>
    <dbReference type="NCBI Taxonomy" id="1232866"/>
    <lineage>
        <taxon>Bacteria</taxon>
        <taxon>Pseudomonadati</taxon>
        <taxon>Pseudomonadota</taxon>
        <taxon>Betaproteobacteria</taxon>
        <taxon>Burkholderiales</taxon>
        <taxon>Burkholderiaceae</taxon>
        <taxon>Caballeronia</taxon>
    </lineage>
</organism>
<evidence type="ECO:0000313" key="2">
    <source>
        <dbReference type="Proteomes" id="UP001620514"/>
    </source>
</evidence>
<reference evidence="1 2" key="1">
    <citation type="submission" date="2024-11" db="EMBL/GenBank/DDBJ databases">
        <title>Using genomics to understand microbial adaptation to soil warming.</title>
        <authorList>
            <person name="Deangelis K.M. PhD."/>
        </authorList>
    </citation>
    <scope>NUCLEOTIDE SEQUENCE [LARGE SCALE GENOMIC DNA]</scope>
    <source>
        <strain evidence="1 2">GAS97</strain>
    </source>
</reference>
<dbReference type="EMBL" id="JBIYDN010000085">
    <property type="protein sequence ID" value="MFK4449074.1"/>
    <property type="molecule type" value="Genomic_DNA"/>
</dbReference>
<evidence type="ECO:0000313" key="1">
    <source>
        <dbReference type="EMBL" id="MFK4449074.1"/>
    </source>
</evidence>
<gene>
    <name evidence="1" type="ORF">ABH943_009123</name>
</gene>
<name>A0ABW8MZD6_9BURK</name>
<accession>A0ABW8MZD6</accession>
<protein>
    <submittedName>
        <fullName evidence="1">Uncharacterized protein</fullName>
    </submittedName>
</protein>